<dbReference type="RefSeq" id="WP_320285924.1">
    <property type="nucleotide sequence ID" value="NZ_JAVIIW010000003.1"/>
</dbReference>
<proteinExistence type="predicted"/>
<feature type="transmembrane region" description="Helical" evidence="1">
    <location>
        <begin position="24"/>
        <end position="42"/>
    </location>
</feature>
<reference evidence="2 3" key="1">
    <citation type="submission" date="2023-08" db="EMBL/GenBank/DDBJ databases">
        <title>Implementing the SeqCode for naming new Mesorhizobium species isolated from Vachellia karroo root nodules.</title>
        <authorList>
            <person name="Van Lill M."/>
        </authorList>
    </citation>
    <scope>NUCLEOTIDE SEQUENCE [LARGE SCALE GENOMIC DNA]</scope>
    <source>
        <strain evidence="2 3">VK24D</strain>
    </source>
</reference>
<evidence type="ECO:0000313" key="2">
    <source>
        <dbReference type="EMBL" id="MDX8477478.1"/>
    </source>
</evidence>
<organism evidence="2 3">
    <name type="scientific">Mesorhizobium album</name>
    <dbReference type="NCBI Taxonomy" id="3072314"/>
    <lineage>
        <taxon>Bacteria</taxon>
        <taxon>Pseudomonadati</taxon>
        <taxon>Pseudomonadota</taxon>
        <taxon>Alphaproteobacteria</taxon>
        <taxon>Hyphomicrobiales</taxon>
        <taxon>Phyllobacteriaceae</taxon>
        <taxon>Mesorhizobium</taxon>
    </lineage>
</organism>
<sequence>MAKLTVDQYLAAAAARLAHLTQTYAITFFASIATMFAILAYAPSAGLAARFALATIVIAITVYGVLAAKAAMDDLKAMLDDAVDDFSGSRFGAHLKQIPTALFIGVSVILMLAMGATQLWAIISA</sequence>
<comment type="caution">
    <text evidence="2">The sequence shown here is derived from an EMBL/GenBank/DDBJ whole genome shotgun (WGS) entry which is preliminary data.</text>
</comment>
<keyword evidence="1" id="KW-0812">Transmembrane</keyword>
<evidence type="ECO:0000256" key="1">
    <source>
        <dbReference type="SAM" id="Phobius"/>
    </source>
</evidence>
<protein>
    <submittedName>
        <fullName evidence="2">Uncharacterized protein</fullName>
    </submittedName>
</protein>
<evidence type="ECO:0000313" key="3">
    <source>
        <dbReference type="Proteomes" id="UP001287059"/>
    </source>
</evidence>
<dbReference type="Proteomes" id="UP001287059">
    <property type="component" value="Unassembled WGS sequence"/>
</dbReference>
<feature type="transmembrane region" description="Helical" evidence="1">
    <location>
        <begin position="48"/>
        <end position="68"/>
    </location>
</feature>
<keyword evidence="1" id="KW-0472">Membrane</keyword>
<name>A0ABU4XRX0_9HYPH</name>
<keyword evidence="1" id="KW-1133">Transmembrane helix</keyword>
<dbReference type="EMBL" id="JAVIIW010000003">
    <property type="protein sequence ID" value="MDX8477478.1"/>
    <property type="molecule type" value="Genomic_DNA"/>
</dbReference>
<keyword evidence="3" id="KW-1185">Reference proteome</keyword>
<accession>A0ABU4XRX0</accession>
<feature type="transmembrane region" description="Helical" evidence="1">
    <location>
        <begin position="100"/>
        <end position="123"/>
    </location>
</feature>
<gene>
    <name evidence="2" type="ORF">RFN28_03165</name>
</gene>